<gene>
    <name evidence="1" type="ORF">BN1356_02215</name>
</gene>
<reference evidence="2" key="1">
    <citation type="submission" date="2015-03" db="EMBL/GenBank/DDBJ databases">
        <authorList>
            <person name="Urmite Genomes"/>
        </authorList>
    </citation>
    <scope>NUCLEOTIDE SEQUENCE [LARGE SCALE GENOMIC DNA]</scope>
    <source>
        <strain evidence="2">FF10</strain>
    </source>
</reference>
<name>A0A0E4H585_9STRE</name>
<evidence type="ECO:0000313" key="2">
    <source>
        <dbReference type="Proteomes" id="UP000198604"/>
    </source>
</evidence>
<evidence type="ECO:0000313" key="1">
    <source>
        <dbReference type="EMBL" id="CQR25868.1"/>
    </source>
</evidence>
<dbReference type="Proteomes" id="UP000198604">
    <property type="component" value="Unassembled WGS sequence"/>
</dbReference>
<proteinExistence type="predicted"/>
<sequence>MIPKVIIDGFDTSIIPNCVLTDFDEGDILSLRFSENEVYRMNGINRVLESYNESKFTLVWHLISFDDAVNLANRLDGLGKTIEFWHIPNSFYYYDCLSVKINAVTINSWKVILKFALHPFRYAKGISDITIVGNGSINNKGNVFSEPKIVVEGTGKSTLTIGKQVMELNLSGKAVIECKHGHQCIYDAGGRVKNSIRTRGSFFEIQPGTQGIALGRGITKVIISPKWRYKI</sequence>
<dbReference type="EMBL" id="CTEN01000004">
    <property type="protein sequence ID" value="CQR25868.1"/>
    <property type="molecule type" value="Genomic_DNA"/>
</dbReference>
<keyword evidence="2" id="KW-1185">Reference proteome</keyword>
<dbReference type="RefSeq" id="WP_093651373.1">
    <property type="nucleotide sequence ID" value="NZ_CTEN01000004.1"/>
</dbReference>
<dbReference type="OrthoDB" id="2734969at2"/>
<dbReference type="STRING" id="1608583.BN1356_02215"/>
<protein>
    <submittedName>
        <fullName evidence="1">Phage protein</fullName>
    </submittedName>
</protein>
<dbReference type="AlphaFoldDB" id="A0A0E4H585"/>
<organism evidence="1 2">
    <name type="scientific">Streptococcus varani</name>
    <dbReference type="NCBI Taxonomy" id="1608583"/>
    <lineage>
        <taxon>Bacteria</taxon>
        <taxon>Bacillati</taxon>
        <taxon>Bacillota</taxon>
        <taxon>Bacilli</taxon>
        <taxon>Lactobacillales</taxon>
        <taxon>Streptococcaceae</taxon>
        <taxon>Streptococcus</taxon>
    </lineage>
</organism>
<accession>A0A0E4H585</accession>